<organism evidence="1 2">
    <name type="scientific">Thermothielavioides terrestris</name>
    <dbReference type="NCBI Taxonomy" id="2587410"/>
    <lineage>
        <taxon>Eukaryota</taxon>
        <taxon>Fungi</taxon>
        <taxon>Dikarya</taxon>
        <taxon>Ascomycota</taxon>
        <taxon>Pezizomycotina</taxon>
        <taxon>Sordariomycetes</taxon>
        <taxon>Sordariomycetidae</taxon>
        <taxon>Sordariales</taxon>
        <taxon>Chaetomiaceae</taxon>
        <taxon>Thermothielavioides</taxon>
    </lineage>
</organism>
<gene>
    <name evidence="1" type="ORF">TT172_LOCUS3857</name>
</gene>
<dbReference type="EMBL" id="OUUZ01000008">
    <property type="protein sequence ID" value="SPQ21438.1"/>
    <property type="molecule type" value="Genomic_DNA"/>
</dbReference>
<proteinExistence type="predicted"/>
<name>A0A3S5CWM7_9PEZI</name>
<evidence type="ECO:0000313" key="2">
    <source>
        <dbReference type="Proteomes" id="UP000289323"/>
    </source>
</evidence>
<reference evidence="1 2" key="1">
    <citation type="submission" date="2018-04" db="EMBL/GenBank/DDBJ databases">
        <authorList>
            <person name="Huttner S."/>
            <person name="Dainat J."/>
        </authorList>
    </citation>
    <scope>NUCLEOTIDE SEQUENCE [LARGE SCALE GENOMIC DNA]</scope>
</reference>
<sequence length="159" mass="17540">MASFTQAVMRLFGFGRRQPSARPDEEQAAAAYSVAAASSALPPGNVNRTSQRIASDDALTLFRLTLRIATPSNLGFTESAARPADNVGLYARVVRSEQKVEDSYKVFSAVINTCYFLQIIVAAGGAPRPREGRRRWFDFSGNRTYLRVIDAYEEGDDDH</sequence>
<accession>A0A3S5CWM7</accession>
<dbReference type="Proteomes" id="UP000289323">
    <property type="component" value="Unassembled WGS sequence"/>
</dbReference>
<dbReference type="AlphaFoldDB" id="A0A3S5CWM7"/>
<protein>
    <submittedName>
        <fullName evidence="1">F704c4bd-71de-467d-9d47-180dd35fd58c</fullName>
    </submittedName>
</protein>
<evidence type="ECO:0000313" key="1">
    <source>
        <dbReference type="EMBL" id="SPQ21438.1"/>
    </source>
</evidence>